<keyword evidence="6" id="KW-0067">ATP-binding</keyword>
<dbReference type="Gene3D" id="3.40.1160.10">
    <property type="entry name" value="Acetylglutamate kinase-like"/>
    <property type="match status" value="1"/>
</dbReference>
<proteinExistence type="inferred from homology"/>
<dbReference type="Proteomes" id="UP000614811">
    <property type="component" value="Unassembled WGS sequence"/>
</dbReference>
<comment type="catalytic activity">
    <reaction evidence="7">
        <text>L-aspartate + ATP = 4-phospho-L-aspartate + ADP</text>
        <dbReference type="Rhea" id="RHEA:23776"/>
        <dbReference type="ChEBI" id="CHEBI:29991"/>
        <dbReference type="ChEBI" id="CHEBI:30616"/>
        <dbReference type="ChEBI" id="CHEBI:57535"/>
        <dbReference type="ChEBI" id="CHEBI:456216"/>
        <dbReference type="EC" id="2.7.2.4"/>
    </reaction>
</comment>
<evidence type="ECO:0000313" key="9">
    <source>
        <dbReference type="EMBL" id="GHA03882.1"/>
    </source>
</evidence>
<keyword evidence="3" id="KW-0808">Transferase</keyword>
<comment type="caution">
    <text evidence="9">The sequence shown here is derived from an EMBL/GenBank/DDBJ whole genome shotgun (WGS) entry which is preliminary data.</text>
</comment>
<dbReference type="PANTHER" id="PTHR21499:SF3">
    <property type="entry name" value="ASPARTOKINASE"/>
    <property type="match status" value="1"/>
</dbReference>
<protein>
    <recommendedName>
        <fullName evidence="2">aspartate kinase</fullName>
        <ecNumber evidence="2">2.7.2.4</ecNumber>
    </recommendedName>
</protein>
<dbReference type="InterPro" id="IPR036393">
    <property type="entry name" value="AceGlu_kinase-like_sf"/>
</dbReference>
<dbReference type="InterPro" id="IPR001048">
    <property type="entry name" value="Asp/Glu/Uridylate_kinase"/>
</dbReference>
<evidence type="ECO:0000259" key="8">
    <source>
        <dbReference type="Pfam" id="PF00696"/>
    </source>
</evidence>
<evidence type="ECO:0000256" key="6">
    <source>
        <dbReference type="ARBA" id="ARBA00022840"/>
    </source>
</evidence>
<keyword evidence="10" id="KW-1185">Reference proteome</keyword>
<evidence type="ECO:0000256" key="2">
    <source>
        <dbReference type="ARBA" id="ARBA00013059"/>
    </source>
</evidence>
<evidence type="ECO:0000256" key="1">
    <source>
        <dbReference type="ARBA" id="ARBA00010122"/>
    </source>
</evidence>
<feature type="domain" description="Aspartate/glutamate/uridylate kinase" evidence="8">
    <location>
        <begin position="3"/>
        <end position="203"/>
    </location>
</feature>
<evidence type="ECO:0000256" key="5">
    <source>
        <dbReference type="ARBA" id="ARBA00022777"/>
    </source>
</evidence>
<keyword evidence="4" id="KW-0547">Nucleotide-binding</keyword>
<dbReference type="GO" id="GO:0009089">
    <property type="term" value="P:lysine biosynthetic process via diaminopimelate"/>
    <property type="evidence" value="ECO:0007669"/>
    <property type="project" value="TreeGrafter"/>
</dbReference>
<evidence type="ECO:0000256" key="7">
    <source>
        <dbReference type="ARBA" id="ARBA00047872"/>
    </source>
</evidence>
<name>A0A918RN77_9GAMM</name>
<dbReference type="GO" id="GO:0005524">
    <property type="term" value="F:ATP binding"/>
    <property type="evidence" value="ECO:0007669"/>
    <property type="project" value="UniProtKB-KW"/>
</dbReference>
<reference evidence="9" key="1">
    <citation type="journal article" date="2014" name="Int. J. Syst. Evol. Microbiol.">
        <title>Complete genome sequence of Corynebacterium casei LMG S-19264T (=DSM 44701T), isolated from a smear-ripened cheese.</title>
        <authorList>
            <consortium name="US DOE Joint Genome Institute (JGI-PGF)"/>
            <person name="Walter F."/>
            <person name="Albersmeier A."/>
            <person name="Kalinowski J."/>
            <person name="Ruckert C."/>
        </authorList>
    </citation>
    <scope>NUCLEOTIDE SEQUENCE</scope>
    <source>
        <strain evidence="9">KCTC 12711</strain>
    </source>
</reference>
<organism evidence="9 10">
    <name type="scientific">Arenicella chitinivorans</name>
    <dbReference type="NCBI Taxonomy" id="1329800"/>
    <lineage>
        <taxon>Bacteria</taxon>
        <taxon>Pseudomonadati</taxon>
        <taxon>Pseudomonadota</taxon>
        <taxon>Gammaproteobacteria</taxon>
        <taxon>Arenicellales</taxon>
        <taxon>Arenicellaceae</taxon>
        <taxon>Arenicella</taxon>
    </lineage>
</organism>
<sequence length="240" mass="25149">MSEIQGYLDQNIKVVAVVSAFYGVTETLIARASAEKIAVGSVPYADLVASGEMRSAQELTRYLIKHELPAAVATPRELGFTAQGSRTSATPKGIHPQALQQALTAASVVVVPGFSAIDDQGDCVLLGRGGSDISAVCLAETLGLPAVCLLKDVDGLYDRDPNRFTEAKRLTRVDYATAKLLGGELIQPEAIEFAQSKNICIEIAAIGKPGRSVIGNATSAQTTASAQVPADYMVADELIA</sequence>
<dbReference type="AlphaFoldDB" id="A0A918RN77"/>
<reference evidence="9" key="2">
    <citation type="submission" date="2020-09" db="EMBL/GenBank/DDBJ databases">
        <authorList>
            <person name="Sun Q."/>
            <person name="Kim S."/>
        </authorList>
    </citation>
    <scope>NUCLEOTIDE SEQUENCE</scope>
    <source>
        <strain evidence="9">KCTC 12711</strain>
    </source>
</reference>
<dbReference type="GO" id="GO:0009090">
    <property type="term" value="P:homoserine biosynthetic process"/>
    <property type="evidence" value="ECO:0007669"/>
    <property type="project" value="TreeGrafter"/>
</dbReference>
<dbReference type="EMBL" id="BMXA01000002">
    <property type="protein sequence ID" value="GHA03882.1"/>
    <property type="molecule type" value="Genomic_DNA"/>
</dbReference>
<dbReference type="GO" id="GO:0005829">
    <property type="term" value="C:cytosol"/>
    <property type="evidence" value="ECO:0007669"/>
    <property type="project" value="TreeGrafter"/>
</dbReference>
<dbReference type="GO" id="GO:0004072">
    <property type="term" value="F:aspartate kinase activity"/>
    <property type="evidence" value="ECO:0007669"/>
    <property type="project" value="UniProtKB-EC"/>
</dbReference>
<comment type="similarity">
    <text evidence="1">Belongs to the aspartokinase family.</text>
</comment>
<evidence type="ECO:0000256" key="3">
    <source>
        <dbReference type="ARBA" id="ARBA00022679"/>
    </source>
</evidence>
<dbReference type="PANTHER" id="PTHR21499">
    <property type="entry name" value="ASPARTATE KINASE"/>
    <property type="match status" value="1"/>
</dbReference>
<keyword evidence="5" id="KW-0418">Kinase</keyword>
<accession>A0A918RN77</accession>
<evidence type="ECO:0000256" key="4">
    <source>
        <dbReference type="ARBA" id="ARBA00022741"/>
    </source>
</evidence>
<dbReference type="Pfam" id="PF00696">
    <property type="entry name" value="AA_kinase"/>
    <property type="match status" value="1"/>
</dbReference>
<evidence type="ECO:0000313" key="10">
    <source>
        <dbReference type="Proteomes" id="UP000614811"/>
    </source>
</evidence>
<dbReference type="EC" id="2.7.2.4" evidence="2"/>
<dbReference type="SUPFAM" id="SSF53633">
    <property type="entry name" value="Carbamate kinase-like"/>
    <property type="match status" value="1"/>
</dbReference>
<gene>
    <name evidence="9" type="ORF">GCM10008090_11420</name>
</gene>